<dbReference type="OrthoDB" id="4131070at2"/>
<accession>A0A6P2CP63</accession>
<feature type="active site" description="Tele-phosphohistidine intermediate" evidence="2">
    <location>
        <position position="12"/>
    </location>
</feature>
<reference evidence="4 5" key="1">
    <citation type="submission" date="2019-01" db="EMBL/GenBank/DDBJ databases">
        <title>Leuconostoc litchii sp. nov., a novel lactic acid bacterium isolated from lychee.</title>
        <authorList>
            <person name="Wang L.-T."/>
        </authorList>
    </citation>
    <scope>NUCLEOTIDE SEQUENCE [LARGE SCALE GENOMIC DNA]</scope>
    <source>
        <strain evidence="4 5">MB7</strain>
    </source>
</reference>
<feature type="binding site" evidence="3">
    <location>
        <position position="61"/>
    </location>
    <ligand>
        <name>substrate</name>
    </ligand>
</feature>
<dbReference type="Proteomes" id="UP000442244">
    <property type="component" value="Unassembled WGS sequence"/>
</dbReference>
<gene>
    <name evidence="4" type="ORF">ESZ47_01125</name>
</gene>
<dbReference type="InterPro" id="IPR051695">
    <property type="entry name" value="Phosphoglycerate_Mutase"/>
</dbReference>
<dbReference type="Gene3D" id="3.40.50.1240">
    <property type="entry name" value="Phosphoglycerate mutase-like"/>
    <property type="match status" value="1"/>
</dbReference>
<dbReference type="InterPro" id="IPR013078">
    <property type="entry name" value="His_Pase_superF_clade-1"/>
</dbReference>
<evidence type="ECO:0000256" key="1">
    <source>
        <dbReference type="ARBA" id="ARBA00022801"/>
    </source>
</evidence>
<dbReference type="EMBL" id="SDGY01000001">
    <property type="protein sequence ID" value="TYC46771.1"/>
    <property type="molecule type" value="Genomic_DNA"/>
</dbReference>
<dbReference type="PIRSF" id="PIRSF000709">
    <property type="entry name" value="6PFK_2-Ptase"/>
    <property type="match status" value="1"/>
</dbReference>
<evidence type="ECO:0000313" key="4">
    <source>
        <dbReference type="EMBL" id="TYC46771.1"/>
    </source>
</evidence>
<dbReference type="PANTHER" id="PTHR46517:SF1">
    <property type="entry name" value="FRUCTOSE-2,6-BISPHOSPHATASE TIGAR"/>
    <property type="match status" value="1"/>
</dbReference>
<dbReference type="Pfam" id="PF00300">
    <property type="entry name" value="His_Phos_1"/>
    <property type="match status" value="2"/>
</dbReference>
<dbReference type="CDD" id="cd07067">
    <property type="entry name" value="HP_PGM_like"/>
    <property type="match status" value="1"/>
</dbReference>
<feature type="binding site" evidence="3">
    <location>
        <begin position="11"/>
        <end position="18"/>
    </location>
    <ligand>
        <name>substrate</name>
    </ligand>
</feature>
<sequence>MLKKIQLYFVRHGETYFNTCEKIQGWSDSLLTQEGVNKVTHVGKIINRLSFAKVYSSDLGRARSTTEIILSENKNQQVIPLEYVSNFREQFFGSFEGDQLNIFSKLFDLKTINKVSVANDSELAMYFPEDEIMDRFKLIDPSHDAENSLEFWHRIEQGLRHIFSESQNGDKILVITHGAVIRKLATRTTRSYHKNPDNASISIFEINDDLKMKLNKYNQHNL</sequence>
<feature type="active site" description="Proton donor/acceptor" evidence="2">
    <location>
        <position position="89"/>
    </location>
</feature>
<dbReference type="GO" id="GO:0004331">
    <property type="term" value="F:fructose-2,6-bisphosphate 2-phosphatase activity"/>
    <property type="evidence" value="ECO:0007669"/>
    <property type="project" value="TreeGrafter"/>
</dbReference>
<dbReference type="RefSeq" id="WP_148603999.1">
    <property type="nucleotide sequence ID" value="NZ_BSUV01000001.1"/>
</dbReference>
<dbReference type="SMART" id="SM00855">
    <property type="entry name" value="PGAM"/>
    <property type="match status" value="1"/>
</dbReference>
<dbReference type="GO" id="GO:0005829">
    <property type="term" value="C:cytosol"/>
    <property type="evidence" value="ECO:0007669"/>
    <property type="project" value="TreeGrafter"/>
</dbReference>
<dbReference type="SUPFAM" id="SSF53254">
    <property type="entry name" value="Phosphoglycerate mutase-like"/>
    <property type="match status" value="1"/>
</dbReference>
<dbReference type="GO" id="GO:0045820">
    <property type="term" value="P:negative regulation of glycolytic process"/>
    <property type="evidence" value="ECO:0007669"/>
    <property type="project" value="TreeGrafter"/>
</dbReference>
<dbReference type="AlphaFoldDB" id="A0A6P2CP63"/>
<dbReference type="PANTHER" id="PTHR46517">
    <property type="entry name" value="FRUCTOSE-2,6-BISPHOSPHATASE TIGAR"/>
    <property type="match status" value="1"/>
</dbReference>
<evidence type="ECO:0000256" key="3">
    <source>
        <dbReference type="PIRSR" id="PIRSR613078-2"/>
    </source>
</evidence>
<protein>
    <submittedName>
        <fullName evidence="4">Histidine phosphatase family protein</fullName>
    </submittedName>
</protein>
<name>A0A6P2CP63_9LACO</name>
<evidence type="ECO:0000256" key="2">
    <source>
        <dbReference type="PIRSR" id="PIRSR613078-1"/>
    </source>
</evidence>
<dbReference type="InterPro" id="IPR029033">
    <property type="entry name" value="His_PPase_superfam"/>
</dbReference>
<keyword evidence="5" id="KW-1185">Reference proteome</keyword>
<evidence type="ECO:0000313" key="5">
    <source>
        <dbReference type="Proteomes" id="UP000442244"/>
    </source>
</evidence>
<dbReference type="GO" id="GO:0043456">
    <property type="term" value="P:regulation of pentose-phosphate shunt"/>
    <property type="evidence" value="ECO:0007669"/>
    <property type="project" value="TreeGrafter"/>
</dbReference>
<keyword evidence="1" id="KW-0378">Hydrolase</keyword>
<comment type="caution">
    <text evidence="4">The sequence shown here is derived from an EMBL/GenBank/DDBJ whole genome shotgun (WGS) entry which is preliminary data.</text>
</comment>
<proteinExistence type="predicted"/>
<organism evidence="4 5">
    <name type="scientific">Leuconostoc litchii</name>
    <dbReference type="NCBI Taxonomy" id="1981069"/>
    <lineage>
        <taxon>Bacteria</taxon>
        <taxon>Bacillati</taxon>
        <taxon>Bacillota</taxon>
        <taxon>Bacilli</taxon>
        <taxon>Lactobacillales</taxon>
        <taxon>Lactobacillaceae</taxon>
        <taxon>Leuconostoc</taxon>
    </lineage>
</organism>